<accession>C4Z1F8</accession>
<dbReference type="CDD" id="cd04184">
    <property type="entry name" value="GT2_RfbC_Mx_like"/>
    <property type="match status" value="1"/>
</dbReference>
<feature type="domain" description="Glycosyltransferase 2-like" evidence="1">
    <location>
        <begin position="561"/>
        <end position="684"/>
    </location>
</feature>
<dbReference type="PANTHER" id="PTHR43179:SF7">
    <property type="entry name" value="RHAMNOSYLTRANSFERASE WBBL"/>
    <property type="match status" value="1"/>
</dbReference>
<dbReference type="eggNOG" id="COG1216">
    <property type="taxonomic scope" value="Bacteria"/>
</dbReference>
<dbReference type="KEGG" id="eel:EUBELI_00095"/>
<dbReference type="CDD" id="cd04186">
    <property type="entry name" value="GT_2_like_c"/>
    <property type="match status" value="1"/>
</dbReference>
<organism evidence="2 3">
    <name type="scientific">Lachnospira eligens (strain ATCC 27750 / DSM 3376 / VPI C15-48 / C15-B4)</name>
    <name type="common">Eubacterium eligens</name>
    <dbReference type="NCBI Taxonomy" id="515620"/>
    <lineage>
        <taxon>Bacteria</taxon>
        <taxon>Bacillati</taxon>
        <taxon>Bacillota</taxon>
        <taxon>Clostridia</taxon>
        <taxon>Lachnospirales</taxon>
        <taxon>Lachnospiraceae</taxon>
        <taxon>Lachnospira</taxon>
    </lineage>
</organism>
<dbReference type="HOGENOM" id="CLU_005003_2_0_9"/>
<sequence length="833" mass="95430">MKKSDNVINIQLSDNQGKLHIRIAGWYIPKDFDDYSFELFINGGKIECSVEHITREDKLDLLISNNLKRDSKIGFIIKTDVNKSDVKTIELYVVDAGVRSKIASADEKDVVYTVQDQILQYNIDRIWPEKTIDDKHVYRVAGWVVAQEGDVVINMTDTSNNPLEFKNVRCERLDLIDNGYTEDEKKAVGFTITIDEKPGYVLHFKSDAKSIDINIDEEIKRQRRIYNIDKTKRMIKAVTPHNVARLCHHIRLYGFKDLKEYVYGGLYGVMDQAEIYKKWFAIHKATQEELDNQKKVKFAYEPKVSIIVPTYNTPIKYLEEMIQSVINQSYSNWQLCIADGSCGNAKLEKVLEDYHKKDSRIVYKLLDSNKGIAGNTNAALELADGEITGLLDHDDTLEPDALYEVVKAFQDKMVDAVYTDEDKILGPDWINVDPNFKTDYNIDLLRSHNYITHFFCVKTELLKEIGGFKADYDGAQDYDVILRCTEKARKTEHIAKILYHWRMHDNSTAANPASKAYCHEAGRKAVEDHLKRLGIPAKVELCKLFGGSRVIYETPGNPLVSIVIPNKDHIDDLDKCVRSLFNVNTYKNIEVIIVENNSTQKETFEYYDSIQKEYSNVKVLVWKREFNYSAINNFGVKEAKGDYILLLNNDTEMIAPDSISDMLGYCMRPDVGIVGAKLLYPDGTIQHAGVIIGLGGIAGHAFIGLDANQYGYMSRAYLSSDYSAVTAACLMISKEIYNEVGGLCEQYAVAFNDVDFCMKVRSKGYLVVYDAFSQWYHYESKSRGYEDTEEKQLRFKGEIDTFKSKWQKELDEGDPFYNRNFPLNTESYTLELE</sequence>
<gene>
    <name evidence="2" type="ordered locus">EUBELI_00095</name>
</gene>
<dbReference type="Pfam" id="PF00535">
    <property type="entry name" value="Glycos_transf_2"/>
    <property type="match status" value="2"/>
</dbReference>
<dbReference type="GeneID" id="41354891"/>
<dbReference type="PANTHER" id="PTHR43179">
    <property type="entry name" value="RHAMNOSYLTRANSFERASE WBBL"/>
    <property type="match status" value="1"/>
</dbReference>
<keyword evidence="3" id="KW-1185">Reference proteome</keyword>
<dbReference type="InterPro" id="IPR001173">
    <property type="entry name" value="Glyco_trans_2-like"/>
</dbReference>
<dbReference type="SUPFAM" id="SSF53448">
    <property type="entry name" value="Nucleotide-diphospho-sugar transferases"/>
    <property type="match status" value="2"/>
</dbReference>
<feature type="domain" description="Glycosyltransferase 2-like" evidence="1">
    <location>
        <begin position="305"/>
        <end position="465"/>
    </location>
</feature>
<dbReference type="GO" id="GO:0016757">
    <property type="term" value="F:glycosyltransferase activity"/>
    <property type="evidence" value="ECO:0007669"/>
    <property type="project" value="UniProtKB-KW"/>
</dbReference>
<evidence type="ECO:0000313" key="2">
    <source>
        <dbReference type="EMBL" id="ACR71132.1"/>
    </source>
</evidence>
<dbReference type="Proteomes" id="UP000001476">
    <property type="component" value="Chromosome"/>
</dbReference>
<dbReference type="RefSeq" id="WP_012738370.1">
    <property type="nucleotide sequence ID" value="NC_012778.1"/>
</dbReference>
<dbReference type="InterPro" id="IPR029044">
    <property type="entry name" value="Nucleotide-diphossugar_trans"/>
</dbReference>
<dbReference type="Gene3D" id="3.90.550.10">
    <property type="entry name" value="Spore Coat Polysaccharide Biosynthesis Protein SpsA, Chain A"/>
    <property type="match status" value="2"/>
</dbReference>
<name>C4Z1F8_LACE2</name>
<evidence type="ECO:0000313" key="3">
    <source>
        <dbReference type="Proteomes" id="UP000001476"/>
    </source>
</evidence>
<dbReference type="AlphaFoldDB" id="C4Z1F8"/>
<proteinExistence type="predicted"/>
<dbReference type="EMBL" id="CP001104">
    <property type="protein sequence ID" value="ACR71132.1"/>
    <property type="molecule type" value="Genomic_DNA"/>
</dbReference>
<reference evidence="2 3" key="1">
    <citation type="journal article" date="2009" name="Proc. Natl. Acad. Sci. U.S.A.">
        <title>Characterizing a model human gut microbiota composed of members of its two dominant bacterial phyla.</title>
        <authorList>
            <person name="Mahowald M.A."/>
            <person name="Rey F.E."/>
            <person name="Seedorf H."/>
            <person name="Turnbaugh P.J."/>
            <person name="Fulton R.S."/>
            <person name="Wollam A."/>
            <person name="Shah N."/>
            <person name="Wang C."/>
            <person name="Magrini V."/>
            <person name="Wilson R.K."/>
            <person name="Cantarel B.L."/>
            <person name="Coutinho P.M."/>
            <person name="Henrissat B."/>
            <person name="Crock L.W."/>
            <person name="Russell A."/>
            <person name="Verberkmoes N.C."/>
            <person name="Hettich R.L."/>
            <person name="Gordon J.I."/>
        </authorList>
    </citation>
    <scope>NUCLEOTIDE SEQUENCE [LARGE SCALE GENOMIC DNA]</scope>
    <source>
        <strain evidence="3">ATCC 27750 / DSM 3376 / VPI C15-48 / C15-B4</strain>
    </source>
</reference>
<protein>
    <recommendedName>
        <fullName evidence="1">Glycosyltransferase 2-like domain-containing protein</fullName>
    </recommendedName>
</protein>
<dbReference type="STRING" id="515620.EUBELI_00095"/>
<dbReference type="eggNOG" id="COG0463">
    <property type="taxonomic scope" value="Bacteria"/>
</dbReference>
<dbReference type="CAZy" id="GT2">
    <property type="family name" value="Glycosyltransferase Family 2"/>
</dbReference>
<evidence type="ECO:0000259" key="1">
    <source>
        <dbReference type="Pfam" id="PF00535"/>
    </source>
</evidence>